<dbReference type="InterPro" id="IPR052028">
    <property type="entry name" value="HipA_Ser/Thr_kinase"/>
</dbReference>
<dbReference type="GO" id="GO:0004674">
    <property type="term" value="F:protein serine/threonine kinase activity"/>
    <property type="evidence" value="ECO:0007669"/>
    <property type="project" value="TreeGrafter"/>
</dbReference>
<protein>
    <recommendedName>
        <fullName evidence="8">Serine/threonine-protein kinase HipA</fullName>
    </recommendedName>
</protein>
<dbReference type="PANTHER" id="PTHR37419:SF1">
    <property type="entry name" value="SERINE_THREONINE-PROTEIN KINASE TOXIN HIPA"/>
    <property type="match status" value="1"/>
</dbReference>
<evidence type="ECO:0008006" key="8">
    <source>
        <dbReference type="Google" id="ProtNLM"/>
    </source>
</evidence>
<sequence>MNALDFLEIRLHEQTVGYLVSLSQGQNRLYFSPDYIHDENRATFSLTTHKNFANHQKLLSTPWVRWQRLHPVLSNLLPEGTLRKLLAQSLKVHIDNEFLLLKHLGQDLPGAITAIPINIQQVPNFIIHHLGLTKDDVNIAPQQDSHGDIPIKDSGLSHPFSLAGVQTKFSMRQVMTHTGERFTLPLVGQESTLGNWIVKTPSQSHPFVPENEYSMMRLAELAKIEIPPIKLTPISSLTGIADTTIFNDDMVDIYNPPLAYAIRRFDRQTLADGSVRRVHSEDFAQILVKYPHEKYNGGNYASLAKILYQFSEHGLSDVNQLARRILVNILIANGDAHLKNWSVIYKDGINPVLSSAYDLVSTKVYLPNETSFSLNLDSTKHWYQVNMAHFEHWAKKADVPWRSVKPQLIEVMQIARDTWKGALDDLPMAQIHKEILTKHWAMLDNDFRVV</sequence>
<dbReference type="Gene3D" id="1.10.1070.20">
    <property type="match status" value="1"/>
</dbReference>
<reference evidence="6 7" key="1">
    <citation type="submission" date="2016-06" db="EMBL/GenBank/DDBJ databases">
        <title>Draft genome of Moraxella lacunata CCUG 57757A.</title>
        <authorList>
            <person name="Salva-Serra F."/>
            <person name="Engstrom-Jakobsson H."/>
            <person name="Thorell K."/>
            <person name="Gonzales-Siles L."/>
            <person name="Karlsson R."/>
            <person name="Boulund F."/>
            <person name="Engstrand L."/>
            <person name="Kristiansson E."/>
            <person name="Moore E."/>
        </authorList>
    </citation>
    <scope>NUCLEOTIDE SEQUENCE [LARGE SCALE GENOMIC DNA]</scope>
    <source>
        <strain evidence="6 7">CCUG 57757A</strain>
    </source>
</reference>
<dbReference type="OrthoDB" id="9805913at2"/>
<proteinExistence type="inferred from homology"/>
<evidence type="ECO:0000259" key="5">
    <source>
        <dbReference type="Pfam" id="PF13657"/>
    </source>
</evidence>
<evidence type="ECO:0000259" key="4">
    <source>
        <dbReference type="Pfam" id="PF07804"/>
    </source>
</evidence>
<keyword evidence="3" id="KW-0418">Kinase</keyword>
<accession>A0A1B8PYU2</accession>
<dbReference type="Proteomes" id="UP000092607">
    <property type="component" value="Unassembled WGS sequence"/>
</dbReference>
<dbReference type="InterPro" id="IPR012893">
    <property type="entry name" value="HipA-like_C"/>
</dbReference>
<dbReference type="EMBL" id="LZMS01000069">
    <property type="protein sequence ID" value="OBX61433.1"/>
    <property type="molecule type" value="Genomic_DNA"/>
</dbReference>
<evidence type="ECO:0000313" key="7">
    <source>
        <dbReference type="Proteomes" id="UP000092607"/>
    </source>
</evidence>
<dbReference type="GO" id="GO:0005829">
    <property type="term" value="C:cytosol"/>
    <property type="evidence" value="ECO:0007669"/>
    <property type="project" value="TreeGrafter"/>
</dbReference>
<dbReference type="NCBIfam" id="TIGR03071">
    <property type="entry name" value="couple_hipA"/>
    <property type="match status" value="1"/>
</dbReference>
<dbReference type="InterPro" id="IPR017508">
    <property type="entry name" value="HipA_N1"/>
</dbReference>
<evidence type="ECO:0000256" key="3">
    <source>
        <dbReference type="ARBA" id="ARBA00022777"/>
    </source>
</evidence>
<dbReference type="RefSeq" id="WP_065274038.1">
    <property type="nucleotide sequence ID" value="NZ_JARDJM010000029.1"/>
</dbReference>
<evidence type="ECO:0000313" key="6">
    <source>
        <dbReference type="EMBL" id="OBX61433.1"/>
    </source>
</evidence>
<dbReference type="PANTHER" id="PTHR37419">
    <property type="entry name" value="SERINE/THREONINE-PROTEIN KINASE TOXIN HIPA"/>
    <property type="match status" value="1"/>
</dbReference>
<dbReference type="Pfam" id="PF13657">
    <property type="entry name" value="Couple_hipA"/>
    <property type="match status" value="1"/>
</dbReference>
<dbReference type="Pfam" id="PF07804">
    <property type="entry name" value="HipA_C"/>
    <property type="match status" value="1"/>
</dbReference>
<comment type="caution">
    <text evidence="6">The sequence shown here is derived from an EMBL/GenBank/DDBJ whole genome shotgun (WGS) entry which is preliminary data.</text>
</comment>
<comment type="similarity">
    <text evidence="1">Belongs to the HipA Ser/Thr kinase family.</text>
</comment>
<evidence type="ECO:0000256" key="1">
    <source>
        <dbReference type="ARBA" id="ARBA00010164"/>
    </source>
</evidence>
<gene>
    <name evidence="6" type="ORF">A9309_08275</name>
</gene>
<feature type="domain" description="HipA N-terminal subdomain 1" evidence="5">
    <location>
        <begin position="7"/>
        <end position="113"/>
    </location>
</feature>
<organism evidence="6 7">
    <name type="scientific">Moraxella lacunata</name>
    <dbReference type="NCBI Taxonomy" id="477"/>
    <lineage>
        <taxon>Bacteria</taxon>
        <taxon>Pseudomonadati</taxon>
        <taxon>Pseudomonadota</taxon>
        <taxon>Gammaproteobacteria</taxon>
        <taxon>Moraxellales</taxon>
        <taxon>Moraxellaceae</taxon>
        <taxon>Moraxella</taxon>
    </lineage>
</organism>
<feature type="domain" description="HipA-like C-terminal" evidence="4">
    <location>
        <begin position="160"/>
        <end position="419"/>
    </location>
</feature>
<name>A0A1B8PYU2_MORLA</name>
<keyword evidence="2" id="KW-0808">Transferase</keyword>
<dbReference type="AlphaFoldDB" id="A0A1B8PYU2"/>
<evidence type="ECO:0000256" key="2">
    <source>
        <dbReference type="ARBA" id="ARBA00022679"/>
    </source>
</evidence>